<dbReference type="InterPro" id="IPR050832">
    <property type="entry name" value="Bact_Acetyltransf"/>
</dbReference>
<dbReference type="PROSITE" id="PS51186">
    <property type="entry name" value="GNAT"/>
    <property type="match status" value="1"/>
</dbReference>
<reference evidence="5" key="1">
    <citation type="journal article" date="2019" name="Int. J. Syst. Evol. Microbiol.">
        <title>The Global Catalogue of Microorganisms (GCM) 10K type strain sequencing project: providing services to taxonomists for standard genome sequencing and annotation.</title>
        <authorList>
            <consortium name="The Broad Institute Genomics Platform"/>
            <consortium name="The Broad Institute Genome Sequencing Center for Infectious Disease"/>
            <person name="Wu L."/>
            <person name="Ma J."/>
        </authorList>
    </citation>
    <scope>NUCLEOTIDE SEQUENCE [LARGE SCALE GENOMIC DNA]</scope>
    <source>
        <strain evidence="5">KACC 14249</strain>
    </source>
</reference>
<dbReference type="SUPFAM" id="SSF55729">
    <property type="entry name" value="Acyl-CoA N-acyltransferases (Nat)"/>
    <property type="match status" value="1"/>
</dbReference>
<keyword evidence="2" id="KW-0012">Acyltransferase</keyword>
<protein>
    <submittedName>
        <fullName evidence="4">GNAT family N-acetyltransferase</fullName>
    </submittedName>
</protein>
<gene>
    <name evidence="4" type="ORF">ACFQDO_13380</name>
</gene>
<keyword evidence="1" id="KW-0808">Transferase</keyword>
<dbReference type="EMBL" id="JBHSRD010000004">
    <property type="protein sequence ID" value="MFC6008121.1"/>
    <property type="molecule type" value="Genomic_DNA"/>
</dbReference>
<dbReference type="InterPro" id="IPR000182">
    <property type="entry name" value="GNAT_dom"/>
</dbReference>
<evidence type="ECO:0000313" key="5">
    <source>
        <dbReference type="Proteomes" id="UP001596189"/>
    </source>
</evidence>
<dbReference type="Proteomes" id="UP001596189">
    <property type="component" value="Unassembled WGS sequence"/>
</dbReference>
<name>A0ABW1JFJ4_9ACTN</name>
<feature type="domain" description="N-acetyltransferase" evidence="3">
    <location>
        <begin position="121"/>
        <end position="257"/>
    </location>
</feature>
<dbReference type="RefSeq" id="WP_345715186.1">
    <property type="nucleotide sequence ID" value="NZ_BAABFP010000002.1"/>
</dbReference>
<dbReference type="InterPro" id="IPR016181">
    <property type="entry name" value="Acyl_CoA_acyltransferase"/>
</dbReference>
<evidence type="ECO:0000256" key="2">
    <source>
        <dbReference type="ARBA" id="ARBA00023315"/>
    </source>
</evidence>
<proteinExistence type="predicted"/>
<dbReference type="PANTHER" id="PTHR43877">
    <property type="entry name" value="AMINOALKYLPHOSPHONATE N-ACETYLTRANSFERASE-RELATED-RELATED"/>
    <property type="match status" value="1"/>
</dbReference>
<evidence type="ECO:0000313" key="4">
    <source>
        <dbReference type="EMBL" id="MFC6008121.1"/>
    </source>
</evidence>
<accession>A0ABW1JFJ4</accession>
<dbReference type="CDD" id="cd04301">
    <property type="entry name" value="NAT_SF"/>
    <property type="match status" value="1"/>
</dbReference>
<sequence>MAPQGDLNAPDFVVELSRRESAATWDVTGGIAVANPTYAHSHEQNRLLLTEPTPWAVALADAERVQAEAGLAHRRVDWLNGAPPDVPDVLPDGWSLSRTVFMELTRDLVGEPGAAELLTFDDVRTALWADWRSHLPDVPDEVIEHLAGRRRATERACAVTWHAVVLDGEVVSFCDLRVMAVGDELMAQIEDVVTLPAHRGHGYARMIVVHAVRAAQAAGADRIWLEADADDWPREFYSRMGFTECGPTPVVAMRQLP</sequence>
<evidence type="ECO:0000259" key="3">
    <source>
        <dbReference type="PROSITE" id="PS51186"/>
    </source>
</evidence>
<evidence type="ECO:0000256" key="1">
    <source>
        <dbReference type="ARBA" id="ARBA00022679"/>
    </source>
</evidence>
<organism evidence="4 5">
    <name type="scientific">Angustibacter luteus</name>
    <dbReference type="NCBI Taxonomy" id="658456"/>
    <lineage>
        <taxon>Bacteria</taxon>
        <taxon>Bacillati</taxon>
        <taxon>Actinomycetota</taxon>
        <taxon>Actinomycetes</taxon>
        <taxon>Kineosporiales</taxon>
        <taxon>Kineosporiaceae</taxon>
    </lineage>
</organism>
<comment type="caution">
    <text evidence="4">The sequence shown here is derived from an EMBL/GenBank/DDBJ whole genome shotgun (WGS) entry which is preliminary data.</text>
</comment>
<dbReference type="Pfam" id="PF00583">
    <property type="entry name" value="Acetyltransf_1"/>
    <property type="match status" value="1"/>
</dbReference>
<keyword evidence="5" id="KW-1185">Reference proteome</keyword>
<dbReference type="Gene3D" id="3.40.630.30">
    <property type="match status" value="1"/>
</dbReference>